<keyword evidence="4" id="KW-1185">Reference proteome</keyword>
<organism evidence="3 4">
    <name type="scientific">Thalassomonas actiniarum</name>
    <dbReference type="NCBI Taxonomy" id="485447"/>
    <lineage>
        <taxon>Bacteria</taxon>
        <taxon>Pseudomonadati</taxon>
        <taxon>Pseudomonadota</taxon>
        <taxon>Gammaproteobacteria</taxon>
        <taxon>Alteromonadales</taxon>
        <taxon>Colwelliaceae</taxon>
        <taxon>Thalassomonas</taxon>
    </lineage>
</organism>
<dbReference type="GO" id="GO:0009523">
    <property type="term" value="C:photosystem II"/>
    <property type="evidence" value="ECO:0007669"/>
    <property type="project" value="UniProtKB-KW"/>
</dbReference>
<name>A0AAE9YSG9_9GAMM</name>
<dbReference type="PANTHER" id="PTHR47199:SF2">
    <property type="entry name" value="PHOTOSYSTEM II STABILITY_ASSEMBLY FACTOR HCF136, CHLOROPLASTIC"/>
    <property type="match status" value="1"/>
</dbReference>
<evidence type="ECO:0000256" key="1">
    <source>
        <dbReference type="SAM" id="SignalP"/>
    </source>
</evidence>
<feature type="signal peptide" evidence="1">
    <location>
        <begin position="1"/>
        <end position="27"/>
    </location>
</feature>
<evidence type="ECO:0000313" key="4">
    <source>
        <dbReference type="Proteomes" id="UP000032568"/>
    </source>
</evidence>
<proteinExistence type="predicted"/>
<accession>A0AAE9YSG9</accession>
<feature type="domain" description="DUF6242" evidence="2">
    <location>
        <begin position="31"/>
        <end position="253"/>
    </location>
</feature>
<dbReference type="Gene3D" id="2.130.10.10">
    <property type="entry name" value="YVTN repeat-like/Quinoprotein amine dehydrogenase"/>
    <property type="match status" value="2"/>
</dbReference>
<dbReference type="AlphaFoldDB" id="A0AAE9YSG9"/>
<sequence>MKCSASLHCTGLLLLLSSFIFPLSAKAVADWQISQLPVKASLRSSAATAKSLWVAGTKNRVYISKNNGKTWSDISPKLAKQHDFRDIAVLNENTAIIMSAGEGSQSKLLITRDQGKSWQLLRENRHEKGFYDSIAFLNEQTGFLLGDPVGGHFVIEHTQDQGKSWQRVDPKRLPAIQENEIAFAASGNTLITAETKDIWFATGGLSAFVYHSNDLGASWQKQPLPLHQTTKTAGPYALAVNNKNQLFALGGDYLKRGGTYPNIAALKQGKWQSLDSGQNGLRTAMSCIKNICLATGKLSTDISYDHGQSWQQFSRQGFYTLAANKQTILAAGAEGKVAVFTPDNFTNKEASKTAAKHNY</sequence>
<gene>
    <name evidence="3" type="ORF">SG35_004325</name>
</gene>
<dbReference type="RefSeq" id="WP_044831868.1">
    <property type="nucleotide sequence ID" value="NZ_CP059735.1"/>
</dbReference>
<dbReference type="KEGG" id="tact:SG35_004325"/>
<dbReference type="SUPFAM" id="SSF110296">
    <property type="entry name" value="Oligoxyloglucan reducing end-specific cellobiohydrolase"/>
    <property type="match status" value="1"/>
</dbReference>
<dbReference type="InterPro" id="IPR058667">
    <property type="entry name" value="DUF6242_C"/>
</dbReference>
<feature type="chain" id="PRO_5042157638" evidence="1">
    <location>
        <begin position="28"/>
        <end position="359"/>
    </location>
</feature>
<protein>
    <submittedName>
        <fullName evidence="3">Oxidoreductase</fullName>
    </submittedName>
</protein>
<evidence type="ECO:0000259" key="2">
    <source>
        <dbReference type="Pfam" id="PF25852"/>
    </source>
</evidence>
<dbReference type="GO" id="GO:0015979">
    <property type="term" value="P:photosynthesis"/>
    <property type="evidence" value="ECO:0007669"/>
    <property type="project" value="UniProtKB-KW"/>
</dbReference>
<reference evidence="3 4" key="2">
    <citation type="journal article" date="2022" name="Mar. Drugs">
        <title>Bioassay-Guided Fractionation Leads to the Detection of Cholic Acid Generated by the Rare Thalassomonas sp.</title>
        <authorList>
            <person name="Pheiffer F."/>
            <person name="Schneider Y.K."/>
            <person name="Hansen E.H."/>
            <person name="Andersen J.H."/>
            <person name="Isaksson J."/>
            <person name="Busche T."/>
            <person name="R C."/>
            <person name="Kalinowski J."/>
            <person name="Zyl L.V."/>
            <person name="Trindade M."/>
        </authorList>
    </citation>
    <scope>NUCLEOTIDE SEQUENCE [LARGE SCALE GENOMIC DNA]</scope>
    <source>
        <strain evidence="3 4">A5K-106</strain>
    </source>
</reference>
<dbReference type="Proteomes" id="UP000032568">
    <property type="component" value="Chromosome"/>
</dbReference>
<dbReference type="Pfam" id="PF25852">
    <property type="entry name" value="DUF6242_C"/>
    <property type="match status" value="1"/>
</dbReference>
<dbReference type="PANTHER" id="PTHR47199">
    <property type="entry name" value="PHOTOSYSTEM II STABILITY/ASSEMBLY FACTOR HCF136, CHLOROPLASTIC"/>
    <property type="match status" value="1"/>
</dbReference>
<keyword evidence="1" id="KW-0732">Signal</keyword>
<reference evidence="3 4" key="1">
    <citation type="journal article" date="2015" name="Genome Announc.">
        <title>Draft Genome Sequences of Marine Isolates of Thalassomonas viridans and Thalassomonas actiniarum.</title>
        <authorList>
            <person name="Olonade I."/>
            <person name="van Zyl L.J."/>
            <person name="Trindade M."/>
        </authorList>
    </citation>
    <scope>NUCLEOTIDE SEQUENCE [LARGE SCALE GENOMIC DNA]</scope>
    <source>
        <strain evidence="3 4">A5K-106</strain>
    </source>
</reference>
<dbReference type="InterPro" id="IPR015943">
    <property type="entry name" value="WD40/YVTN_repeat-like_dom_sf"/>
</dbReference>
<evidence type="ECO:0000313" key="3">
    <source>
        <dbReference type="EMBL" id="WDD99897.1"/>
    </source>
</evidence>
<dbReference type="EMBL" id="CP059735">
    <property type="protein sequence ID" value="WDD99897.1"/>
    <property type="molecule type" value="Genomic_DNA"/>
</dbReference>